<comment type="caution">
    <text evidence="3">The sequence shown here is derived from an EMBL/GenBank/DDBJ whole genome shotgun (WGS) entry which is preliminary data.</text>
</comment>
<dbReference type="PROSITE" id="PS51820">
    <property type="entry name" value="PA14"/>
    <property type="match status" value="2"/>
</dbReference>
<keyword evidence="4" id="KW-1185">Reference proteome</keyword>
<dbReference type="InterPro" id="IPR037524">
    <property type="entry name" value="PA14/GLEYA"/>
</dbReference>
<evidence type="ECO:0000313" key="3">
    <source>
        <dbReference type="EMBL" id="GMM47607.1"/>
    </source>
</evidence>
<keyword evidence="1" id="KW-0732">Signal</keyword>
<proteinExistence type="predicted"/>
<feature type="domain" description="PA14" evidence="2">
    <location>
        <begin position="367"/>
        <end position="529"/>
    </location>
</feature>
<dbReference type="Pfam" id="PF10528">
    <property type="entry name" value="GLEYA"/>
    <property type="match status" value="2"/>
</dbReference>
<gene>
    <name evidence="3" type="ORF">DAPK24_042050</name>
</gene>
<accession>A0AAV5R953</accession>
<dbReference type="EMBL" id="BTGB01000009">
    <property type="protein sequence ID" value="GMM47607.1"/>
    <property type="molecule type" value="Genomic_DNA"/>
</dbReference>
<evidence type="ECO:0000313" key="4">
    <source>
        <dbReference type="Proteomes" id="UP001378960"/>
    </source>
</evidence>
<dbReference type="Gene3D" id="2.60.120.1560">
    <property type="match status" value="2"/>
</dbReference>
<evidence type="ECO:0000259" key="2">
    <source>
        <dbReference type="PROSITE" id="PS51820"/>
    </source>
</evidence>
<evidence type="ECO:0000256" key="1">
    <source>
        <dbReference type="SAM" id="SignalP"/>
    </source>
</evidence>
<name>A0AAV5R953_PICKL</name>
<dbReference type="SUPFAM" id="SSF56988">
    <property type="entry name" value="Anthrax protective antigen"/>
    <property type="match status" value="1"/>
</dbReference>
<feature type="domain" description="PA14" evidence="2">
    <location>
        <begin position="52"/>
        <end position="216"/>
    </location>
</feature>
<dbReference type="AlphaFoldDB" id="A0AAV5R953"/>
<dbReference type="InterPro" id="IPR018871">
    <property type="entry name" value="GLEYA_adhesin_domain"/>
</dbReference>
<protein>
    <recommendedName>
        <fullName evidence="2">PA14 domain-containing protein</fullName>
    </recommendedName>
</protein>
<reference evidence="3 4" key="1">
    <citation type="journal article" date="2023" name="Elife">
        <title>Identification of key yeast species and microbe-microbe interactions impacting larval growth of Drosophila in the wild.</title>
        <authorList>
            <person name="Mure A."/>
            <person name="Sugiura Y."/>
            <person name="Maeda R."/>
            <person name="Honda K."/>
            <person name="Sakurai N."/>
            <person name="Takahashi Y."/>
            <person name="Watada M."/>
            <person name="Katoh T."/>
            <person name="Gotoh A."/>
            <person name="Gotoh Y."/>
            <person name="Taniguchi I."/>
            <person name="Nakamura K."/>
            <person name="Hayashi T."/>
            <person name="Katayama T."/>
            <person name="Uemura T."/>
            <person name="Hattori Y."/>
        </authorList>
    </citation>
    <scope>NUCLEOTIDE SEQUENCE [LARGE SCALE GENOMIC DNA]</scope>
    <source>
        <strain evidence="3 4">PK-24</strain>
    </source>
</reference>
<organism evidence="3 4">
    <name type="scientific">Pichia kluyveri</name>
    <name type="common">Yeast</name>
    <dbReference type="NCBI Taxonomy" id="36015"/>
    <lineage>
        <taxon>Eukaryota</taxon>
        <taxon>Fungi</taxon>
        <taxon>Dikarya</taxon>
        <taxon>Ascomycota</taxon>
        <taxon>Saccharomycotina</taxon>
        <taxon>Pichiomycetes</taxon>
        <taxon>Pichiales</taxon>
        <taxon>Pichiaceae</taxon>
        <taxon>Pichia</taxon>
    </lineage>
</organism>
<dbReference type="Proteomes" id="UP001378960">
    <property type="component" value="Unassembled WGS sequence"/>
</dbReference>
<feature type="chain" id="PRO_5043753052" description="PA14 domain-containing protein" evidence="1">
    <location>
        <begin position="22"/>
        <end position="544"/>
    </location>
</feature>
<feature type="signal peptide" evidence="1">
    <location>
        <begin position="1"/>
        <end position="21"/>
    </location>
</feature>
<sequence>MFSNILTLASVAIALLGQADAKKDIYSTTANGAGIVAGVPSYSKGFNARFFDYPQADLIRFFDDNWVANDYALQIPRTSTNGVTEPAFDFDNNFHGQHIYSMYNINMYNVMLELQGYFVAPETGLYNVRIGDVNDGAFIWLGNGAFDGCSQQLVANSYDDVLIALRGAGSHSSYVYLEEGTLYPMRTTYINIYFGSKFDFEIITPSGDIINNFEDTIINFDKDQLEVCISQHYGDQIVKTSTNVQYDAKYSSGSTNYQQSVVNGQTYLIENLYVNEPQSTITTTLVNTFATTSTMTAFSNVNGVQTPVVVVIDQSSAPVEQLPTANAKAVTVTNTGKTIPQATGCSLNDNLMKKYPGFHATLYKYDGGFGFLEPTYYANEYTTEVTLGTAKSITAPNFSVHAFLGVTDTIYGEKLDSWKGYVAQLTGYIYAQETGLYEFSMDYSDDGSMVWIGTNDAFACCEPDNIPIDSKNSALFFEHCQEQTKGYVHLVEGNYYPIRVVLVNWYGDSVLEMSMITPSGAYVKEDWSNWIVSVDDHQDGFCQA</sequence>